<feature type="transmembrane region" description="Helical" evidence="1">
    <location>
        <begin position="21"/>
        <end position="38"/>
    </location>
</feature>
<dbReference type="RefSeq" id="WP_122370474.1">
    <property type="nucleotide sequence ID" value="NZ_BAABYH010000001.1"/>
</dbReference>
<evidence type="ECO:0000313" key="5">
    <source>
        <dbReference type="Proteomes" id="UP000432516"/>
    </source>
</evidence>
<dbReference type="Gene3D" id="3.40.30.10">
    <property type="entry name" value="Glutaredoxin"/>
    <property type="match status" value="1"/>
</dbReference>
<dbReference type="Pfam" id="PF14289">
    <property type="entry name" value="DUF4369"/>
    <property type="match status" value="1"/>
</dbReference>
<gene>
    <name evidence="4" type="ORF">GKD68_10705</name>
</gene>
<protein>
    <submittedName>
        <fullName evidence="4">DUF4369 domain-containing protein</fullName>
    </submittedName>
</protein>
<dbReference type="Pfam" id="PF13905">
    <property type="entry name" value="Thioredoxin_8"/>
    <property type="match status" value="1"/>
</dbReference>
<comment type="caution">
    <text evidence="4">The sequence shown here is derived from an EMBL/GenBank/DDBJ whole genome shotgun (WGS) entry which is preliminary data.</text>
</comment>
<feature type="domain" description="DUF4369" evidence="3">
    <location>
        <begin position="44"/>
        <end position="137"/>
    </location>
</feature>
<evidence type="ECO:0000313" key="4">
    <source>
        <dbReference type="EMBL" id="MRZ55220.1"/>
    </source>
</evidence>
<accession>A0A6I2NTA7</accession>
<dbReference type="AlphaFoldDB" id="A0A6I2NTA7"/>
<dbReference type="EMBL" id="WKNE01000007">
    <property type="protein sequence ID" value="MRZ55220.1"/>
    <property type="molecule type" value="Genomic_DNA"/>
</dbReference>
<dbReference type="InterPro" id="IPR012336">
    <property type="entry name" value="Thioredoxin-like_fold"/>
</dbReference>
<proteinExistence type="predicted"/>
<keyword evidence="1" id="KW-1133">Transmembrane helix</keyword>
<dbReference type="InterPro" id="IPR036249">
    <property type="entry name" value="Thioredoxin-like_sf"/>
</dbReference>
<sequence length="383" mass="45340">MKSRLIKKGSDIYISEPKRNVITKYKVFIVFFMLYIPTKMMSQFELKGFMDSTFDKDSVYLYIYKHDTKYKTLQTVIKNSQFQFYGKSNPNDISILHIKRNNNDDLYNEVILDNGNINVYLALGNIKIEGSKLNNEYKSYIDSCSYYFGSIKEILDDSDPNKLHLNKRYIMLNDSLYTYLSNYIIRNINNCIGKSVIKREIMAFPENQFNAFKDSVFKLSIKLDPFIVELLKKKEDDIKLEKKMNRLYDQQLLDMHLINLNNDTVNFLNVIKNQQYTYVEFWASYCSSCLTRMSNIEQNISKESLSKIQIITISIDDDILLWKKEVGKLKRNWENFIISSNENKKIREEYFIRFIPYNILVKSGKIIGINISPKQLDHIIKQE</sequence>
<evidence type="ECO:0000259" key="3">
    <source>
        <dbReference type="Pfam" id="PF14289"/>
    </source>
</evidence>
<evidence type="ECO:0000259" key="2">
    <source>
        <dbReference type="Pfam" id="PF13905"/>
    </source>
</evidence>
<keyword evidence="1" id="KW-0812">Transmembrane</keyword>
<dbReference type="Proteomes" id="UP000432516">
    <property type="component" value="Unassembled WGS sequence"/>
</dbReference>
<keyword evidence="1" id="KW-0472">Membrane</keyword>
<organism evidence="4 5">
    <name type="scientific">Parabacteroides distasonis</name>
    <dbReference type="NCBI Taxonomy" id="823"/>
    <lineage>
        <taxon>Bacteria</taxon>
        <taxon>Pseudomonadati</taxon>
        <taxon>Bacteroidota</taxon>
        <taxon>Bacteroidia</taxon>
        <taxon>Bacteroidales</taxon>
        <taxon>Tannerellaceae</taxon>
        <taxon>Parabacteroides</taxon>
    </lineage>
</organism>
<feature type="domain" description="Thioredoxin-like fold" evidence="2">
    <location>
        <begin position="275"/>
        <end position="363"/>
    </location>
</feature>
<dbReference type="SUPFAM" id="SSF52833">
    <property type="entry name" value="Thioredoxin-like"/>
    <property type="match status" value="1"/>
</dbReference>
<reference evidence="4 5" key="1">
    <citation type="journal article" date="2019" name="Nat. Med.">
        <title>A library of human gut bacterial isolates paired with longitudinal multiomics data enables mechanistic microbiome research.</title>
        <authorList>
            <person name="Poyet M."/>
            <person name="Groussin M."/>
            <person name="Gibbons S.M."/>
            <person name="Avila-Pacheco J."/>
            <person name="Jiang X."/>
            <person name="Kearney S.M."/>
            <person name="Perrotta A.R."/>
            <person name="Berdy B."/>
            <person name="Zhao S."/>
            <person name="Lieberman T.D."/>
            <person name="Swanson P.K."/>
            <person name="Smith M."/>
            <person name="Roesemann S."/>
            <person name="Alexander J.E."/>
            <person name="Rich S.A."/>
            <person name="Livny J."/>
            <person name="Vlamakis H."/>
            <person name="Clish C."/>
            <person name="Bullock K."/>
            <person name="Deik A."/>
            <person name="Scott J."/>
            <person name="Pierce K.A."/>
            <person name="Xavier R.J."/>
            <person name="Alm E.J."/>
        </authorList>
    </citation>
    <scope>NUCLEOTIDE SEQUENCE [LARGE SCALE GENOMIC DNA]</scope>
    <source>
        <strain evidence="4 5">BIOML-A2</strain>
    </source>
</reference>
<name>A0A6I2NTA7_PARDI</name>
<dbReference type="InterPro" id="IPR025380">
    <property type="entry name" value="DUF4369"/>
</dbReference>
<evidence type="ECO:0000256" key="1">
    <source>
        <dbReference type="SAM" id="Phobius"/>
    </source>
</evidence>